<dbReference type="OrthoDB" id="9795390at2"/>
<comment type="caution">
    <text evidence="4">The sequence shown here is derived from an EMBL/GenBank/DDBJ whole genome shotgun (WGS) entry which is preliminary data.</text>
</comment>
<reference evidence="4 5" key="1">
    <citation type="submission" date="2014-04" db="EMBL/GenBank/DDBJ databases">
        <title>Draft genome sequence of Bacillus azotoformans MEV2011, a (co-) denitrifying strain unable to grow in the presence of oxygen.</title>
        <authorList>
            <person name="Nielsen M."/>
            <person name="Schreiber L."/>
            <person name="Finster K."/>
            <person name="Schramm A."/>
        </authorList>
    </citation>
    <scope>NUCLEOTIDE SEQUENCE [LARGE SCALE GENOMIC DNA]</scope>
    <source>
        <strain evidence="4 5">MEV2011</strain>
    </source>
</reference>
<feature type="domain" description="Protein kinase" evidence="3">
    <location>
        <begin position="103"/>
        <end position="488"/>
    </location>
</feature>
<feature type="transmembrane region" description="Helical" evidence="2">
    <location>
        <begin position="526"/>
        <end position="552"/>
    </location>
</feature>
<keyword evidence="2" id="KW-1133">Transmembrane helix</keyword>
<evidence type="ECO:0000313" key="5">
    <source>
        <dbReference type="Proteomes" id="UP000027936"/>
    </source>
</evidence>
<dbReference type="InterPro" id="IPR050154">
    <property type="entry name" value="UbiB_kinase"/>
</dbReference>
<name>A0A072NYW6_SCHAZ</name>
<dbReference type="PANTHER" id="PTHR10566">
    <property type="entry name" value="CHAPERONE-ACTIVITY OF BC1 COMPLEX CABC1 -RELATED"/>
    <property type="match status" value="1"/>
</dbReference>
<evidence type="ECO:0000256" key="1">
    <source>
        <dbReference type="ARBA" id="ARBA00009670"/>
    </source>
</evidence>
<dbReference type="AlphaFoldDB" id="A0A072NYW6"/>
<dbReference type="InterPro" id="IPR011009">
    <property type="entry name" value="Kinase-like_dom_sf"/>
</dbReference>
<dbReference type="PATRIC" id="fig|1348973.3.peg.2015"/>
<dbReference type="SUPFAM" id="SSF56112">
    <property type="entry name" value="Protein kinase-like (PK-like)"/>
    <property type="match status" value="1"/>
</dbReference>
<comment type="similarity">
    <text evidence="1">Belongs to the protein kinase superfamily. ADCK protein kinase family.</text>
</comment>
<dbReference type="PROSITE" id="PS50011">
    <property type="entry name" value="PROTEIN_KINASE_DOM"/>
    <property type="match status" value="1"/>
</dbReference>
<organism evidence="4 5">
    <name type="scientific">Schinkia azotoformans MEV2011</name>
    <dbReference type="NCBI Taxonomy" id="1348973"/>
    <lineage>
        <taxon>Bacteria</taxon>
        <taxon>Bacillati</taxon>
        <taxon>Bacillota</taxon>
        <taxon>Bacilli</taxon>
        <taxon>Bacillales</taxon>
        <taxon>Bacillaceae</taxon>
        <taxon>Calidifontibacillus/Schinkia group</taxon>
        <taxon>Schinkia</taxon>
    </lineage>
</organism>
<dbReference type="InterPro" id="IPR000719">
    <property type="entry name" value="Prot_kinase_dom"/>
</dbReference>
<feature type="transmembrane region" description="Helical" evidence="2">
    <location>
        <begin position="498"/>
        <end position="520"/>
    </location>
</feature>
<dbReference type="GO" id="GO:0016491">
    <property type="term" value="F:oxidoreductase activity"/>
    <property type="evidence" value="ECO:0007669"/>
    <property type="project" value="UniProtKB-KW"/>
</dbReference>
<protein>
    <submittedName>
        <fullName evidence="4">2-octaprenylphenol hydroxylase</fullName>
        <ecNumber evidence="4">1.14.13.-</ecNumber>
    </submittedName>
</protein>
<keyword evidence="2" id="KW-0812">Transmembrane</keyword>
<dbReference type="EMBL" id="JJRY01000007">
    <property type="protein sequence ID" value="KEF38455.1"/>
    <property type="molecule type" value="Genomic_DNA"/>
</dbReference>
<dbReference type="GO" id="GO:0005524">
    <property type="term" value="F:ATP binding"/>
    <property type="evidence" value="ECO:0007669"/>
    <property type="project" value="InterPro"/>
</dbReference>
<dbReference type="EC" id="1.14.13.-" evidence="4"/>
<dbReference type="GO" id="GO:0004672">
    <property type="term" value="F:protein kinase activity"/>
    <property type="evidence" value="ECO:0007669"/>
    <property type="project" value="InterPro"/>
</dbReference>
<keyword evidence="4" id="KW-0560">Oxidoreductase</keyword>
<dbReference type="Pfam" id="PF03109">
    <property type="entry name" value="ABC1"/>
    <property type="match status" value="1"/>
</dbReference>
<dbReference type="InterPro" id="IPR004147">
    <property type="entry name" value="ABC1_dom"/>
</dbReference>
<evidence type="ECO:0000256" key="2">
    <source>
        <dbReference type="SAM" id="Phobius"/>
    </source>
</evidence>
<keyword evidence="2" id="KW-0472">Membrane</keyword>
<gene>
    <name evidence="4" type="ORF">M670_02081</name>
</gene>
<evidence type="ECO:0000259" key="3">
    <source>
        <dbReference type="PROSITE" id="PS50011"/>
    </source>
</evidence>
<evidence type="ECO:0000313" key="4">
    <source>
        <dbReference type="EMBL" id="KEF38455.1"/>
    </source>
</evidence>
<sequence>MLGKKIKHAGRYQEIVNAFLRNGFSYFVYRLGLSNQILSKKQQESEKLMNKQAVGEQLRNILQRLGPTFIKLGQIASTRRDLIPEEIARELEQLQDHVVSFPFKQVREIIEGELGDTLENLFQDFSETPLATASIGQVHSAHLKTGEHVAVKIQRPDIVPIVETDLEILDDLARGMESKISWARTYEIRKIINEFAKTLRAELDYYIEGRNCERMAKQFKHQPEIDIPDVHWKYTTKKVLTMDFVQGIKVSNIAKLEAEGYDRRLIADRITQSMLQQIFIEGFFHGDPHPGNIYVLPENRIAYLDFGMVGRLNDDTKFHFASMIIHLQRGNTDGLIKAISSMGMLSKETDMTSFYNEIDQLVMKYYDVSFSKLQLSEAINDLLAVIYHHRIQIPSDLTVLAKTLIVLEAIIENLDPEFSIMKAAEPFGEKLFLHRYEPTTILKKSWKQWVENAQFLSQVPKNLKDLSETIQNGDLHFKISVPELQLFLQRLDKISNRLAFSIILLAFSILMVGLIIGSAIADQANLLWQIPVIEIGSIVATLMFLFIVFSIYKSGRL</sequence>
<dbReference type="Proteomes" id="UP000027936">
    <property type="component" value="Unassembled WGS sequence"/>
</dbReference>
<dbReference type="CDD" id="cd05121">
    <property type="entry name" value="ABC1_ADCK3-like"/>
    <property type="match status" value="1"/>
</dbReference>
<dbReference type="PANTHER" id="PTHR10566:SF113">
    <property type="entry name" value="PROTEIN ACTIVITY OF BC1 COMPLEX KINASE 7, CHLOROPLASTIC"/>
    <property type="match status" value="1"/>
</dbReference>
<proteinExistence type="inferred from homology"/>
<accession>A0A072NYW6</accession>